<dbReference type="EMBL" id="MEUJ01000010">
    <property type="protein sequence ID" value="OGC39333.1"/>
    <property type="molecule type" value="Genomic_DNA"/>
</dbReference>
<name>A0A1F4U4W6_UNCSA</name>
<protein>
    <submittedName>
        <fullName evidence="1">Uncharacterized protein</fullName>
    </submittedName>
</protein>
<gene>
    <name evidence="1" type="ORF">A2438_00115</name>
</gene>
<reference evidence="1 2" key="1">
    <citation type="journal article" date="2016" name="Nat. Commun.">
        <title>Thousands of microbial genomes shed light on interconnected biogeochemical processes in an aquifer system.</title>
        <authorList>
            <person name="Anantharaman K."/>
            <person name="Brown C.T."/>
            <person name="Hug L.A."/>
            <person name="Sharon I."/>
            <person name="Castelle C.J."/>
            <person name="Probst A.J."/>
            <person name="Thomas B.C."/>
            <person name="Singh A."/>
            <person name="Wilkins M.J."/>
            <person name="Karaoz U."/>
            <person name="Brodie E.L."/>
            <person name="Williams K.H."/>
            <person name="Hubbard S.S."/>
            <person name="Banfield J.F."/>
        </authorList>
    </citation>
    <scope>NUCLEOTIDE SEQUENCE [LARGE SCALE GENOMIC DNA]</scope>
</reference>
<sequence>MQSINFDPILDVAALSNKNKVGRENASDEFLKMFCRQMAEKMLLSSSLSDDEEDEDALLLMASAKRNREMAVQIFADKLAERIKSQGGLEGLENSTGKK</sequence>
<proteinExistence type="predicted"/>
<comment type="caution">
    <text evidence="1">The sequence shown here is derived from an EMBL/GenBank/DDBJ whole genome shotgun (WGS) entry which is preliminary data.</text>
</comment>
<evidence type="ECO:0000313" key="2">
    <source>
        <dbReference type="Proteomes" id="UP000179242"/>
    </source>
</evidence>
<accession>A0A1F4U4W6</accession>
<evidence type="ECO:0000313" key="1">
    <source>
        <dbReference type="EMBL" id="OGC39333.1"/>
    </source>
</evidence>
<organism evidence="1 2">
    <name type="scientific">candidate division WOR-1 bacterium RIFOXYC2_FULL_46_14</name>
    <dbReference type="NCBI Taxonomy" id="1802587"/>
    <lineage>
        <taxon>Bacteria</taxon>
        <taxon>Bacillati</taxon>
        <taxon>Saganbacteria</taxon>
    </lineage>
</organism>
<dbReference type="Proteomes" id="UP000179242">
    <property type="component" value="Unassembled WGS sequence"/>
</dbReference>
<dbReference type="AlphaFoldDB" id="A0A1F4U4W6"/>